<dbReference type="OrthoDB" id="410307at2759"/>
<dbReference type="GO" id="GO:0003729">
    <property type="term" value="F:mRNA binding"/>
    <property type="evidence" value="ECO:0007669"/>
    <property type="project" value="InterPro"/>
</dbReference>
<comment type="caution">
    <text evidence="8">The sequence shown here is derived from an EMBL/GenBank/DDBJ whole genome shotgun (WGS) entry which is preliminary data.</text>
</comment>
<keyword evidence="1 5" id="KW-0479">Metal-binding</keyword>
<evidence type="ECO:0000313" key="9">
    <source>
        <dbReference type="Proteomes" id="UP000639772"/>
    </source>
</evidence>
<reference evidence="8 9" key="1">
    <citation type="journal article" date="2020" name="Nat. Food">
        <title>A phased Vanilla planifolia genome enables genetic improvement of flavour and production.</title>
        <authorList>
            <person name="Hasing T."/>
            <person name="Tang H."/>
            <person name="Brym M."/>
            <person name="Khazi F."/>
            <person name="Huang T."/>
            <person name="Chambers A.H."/>
        </authorList>
    </citation>
    <scope>NUCLEOTIDE SEQUENCE [LARGE SCALE GENOMIC DNA]</scope>
    <source>
        <tissue evidence="8">Leaf</tissue>
    </source>
</reference>
<dbReference type="PANTHER" id="PTHR12547">
    <property type="entry name" value="CCCH ZINC FINGER/TIS11-RELATED"/>
    <property type="match status" value="1"/>
</dbReference>
<feature type="zinc finger region" description="C3H1-type" evidence="5">
    <location>
        <begin position="187"/>
        <end position="215"/>
    </location>
</feature>
<dbReference type="PROSITE" id="PS50103">
    <property type="entry name" value="ZF_C3H1"/>
    <property type="match status" value="2"/>
</dbReference>
<accession>A0A835R4G1</accession>
<dbReference type="SUPFAM" id="SSF90229">
    <property type="entry name" value="CCCH zinc finger"/>
    <property type="match status" value="2"/>
</dbReference>
<dbReference type="Pfam" id="PF00642">
    <property type="entry name" value="zf-CCCH"/>
    <property type="match status" value="1"/>
</dbReference>
<dbReference type="FunFam" id="4.10.1000.10:FF:000002">
    <property type="entry name" value="Zinc finger protein 36, C3H1 type-like 1"/>
    <property type="match status" value="1"/>
</dbReference>
<gene>
    <name evidence="8" type="ORF">HPP92_011577</name>
</gene>
<dbReference type="EMBL" id="JADCNM010000005">
    <property type="protein sequence ID" value="KAG0483493.1"/>
    <property type="molecule type" value="Genomic_DNA"/>
</dbReference>
<name>A0A835R4G1_VANPL</name>
<evidence type="ECO:0000256" key="4">
    <source>
        <dbReference type="ARBA" id="ARBA00022833"/>
    </source>
</evidence>
<evidence type="ECO:0000313" key="8">
    <source>
        <dbReference type="EMBL" id="KAG0483493.1"/>
    </source>
</evidence>
<evidence type="ECO:0000256" key="5">
    <source>
        <dbReference type="PROSITE-ProRule" id="PRU00723"/>
    </source>
</evidence>
<dbReference type="Gene3D" id="4.10.1000.10">
    <property type="entry name" value="Zinc finger, CCCH-type"/>
    <property type="match status" value="2"/>
</dbReference>
<dbReference type="GO" id="GO:0008270">
    <property type="term" value="F:zinc ion binding"/>
    <property type="evidence" value="ECO:0007669"/>
    <property type="project" value="UniProtKB-KW"/>
</dbReference>
<feature type="compositionally biased region" description="Low complexity" evidence="6">
    <location>
        <begin position="97"/>
        <end position="122"/>
    </location>
</feature>
<keyword evidence="4 5" id="KW-0862">Zinc</keyword>
<evidence type="ECO:0000256" key="3">
    <source>
        <dbReference type="ARBA" id="ARBA00022771"/>
    </source>
</evidence>
<proteinExistence type="predicted"/>
<dbReference type="FunFam" id="4.10.1000.10:FF:000001">
    <property type="entry name" value="zinc finger CCCH domain-containing protein 15-like"/>
    <property type="match status" value="1"/>
</dbReference>
<evidence type="ECO:0000256" key="2">
    <source>
        <dbReference type="ARBA" id="ARBA00022737"/>
    </source>
</evidence>
<dbReference type="InterPro" id="IPR045877">
    <property type="entry name" value="ZFP36-like"/>
</dbReference>
<dbReference type="InterPro" id="IPR036855">
    <property type="entry name" value="Znf_CCCH_sf"/>
</dbReference>
<dbReference type="Proteomes" id="UP000639772">
    <property type="component" value="Unassembled WGS sequence"/>
</dbReference>
<protein>
    <recommendedName>
        <fullName evidence="7">C3H1-type domain-containing protein</fullName>
    </recommendedName>
</protein>
<sequence>MTPNTSSSTEGGNASTLIPISDDASADLFEKQRHLTLVELQNLIYHYNEAFLQLQRTISDLDALKEENLMLATENMEILSLVEEQKKYAVYPYSMTLPSSSSSSSSTSTSTSTITASTTTVTDFRPSHPDSKKERIWSLPSYPPFGRDPGSVGTRRPLRLRLPTTTALQEEGDGNGEVEVEAYNQGTAKTELCNKWGEMGWCPYAGKCQFAHGIEELRPVVRHPLYKTQICRMLGAGGGCPYGHRCHFRHVANPGSRDR</sequence>
<feature type="compositionally biased region" description="Basic and acidic residues" evidence="6">
    <location>
        <begin position="125"/>
        <end position="136"/>
    </location>
</feature>
<evidence type="ECO:0000256" key="6">
    <source>
        <dbReference type="SAM" id="MobiDB-lite"/>
    </source>
</evidence>
<evidence type="ECO:0000259" key="7">
    <source>
        <dbReference type="PROSITE" id="PS50103"/>
    </source>
</evidence>
<dbReference type="PANTHER" id="PTHR12547:SF162">
    <property type="entry name" value="ZINC FINGER CCCH DOMAIN-CONTAINING PROTEIN 15"/>
    <property type="match status" value="1"/>
</dbReference>
<dbReference type="SMART" id="SM00356">
    <property type="entry name" value="ZnF_C3H1"/>
    <property type="match status" value="2"/>
</dbReference>
<feature type="region of interest" description="Disordered" evidence="6">
    <location>
        <begin position="97"/>
        <end position="156"/>
    </location>
</feature>
<feature type="zinc finger region" description="C3H1-type" evidence="5">
    <location>
        <begin position="225"/>
        <end position="253"/>
    </location>
</feature>
<dbReference type="InterPro" id="IPR000571">
    <property type="entry name" value="Znf_CCCH"/>
</dbReference>
<feature type="domain" description="C3H1-type" evidence="7">
    <location>
        <begin position="187"/>
        <end position="215"/>
    </location>
</feature>
<feature type="domain" description="C3H1-type" evidence="7">
    <location>
        <begin position="225"/>
        <end position="253"/>
    </location>
</feature>
<evidence type="ECO:0000256" key="1">
    <source>
        <dbReference type="ARBA" id="ARBA00022723"/>
    </source>
</evidence>
<organism evidence="8 9">
    <name type="scientific">Vanilla planifolia</name>
    <name type="common">Vanilla</name>
    <dbReference type="NCBI Taxonomy" id="51239"/>
    <lineage>
        <taxon>Eukaryota</taxon>
        <taxon>Viridiplantae</taxon>
        <taxon>Streptophyta</taxon>
        <taxon>Embryophyta</taxon>
        <taxon>Tracheophyta</taxon>
        <taxon>Spermatophyta</taxon>
        <taxon>Magnoliopsida</taxon>
        <taxon>Liliopsida</taxon>
        <taxon>Asparagales</taxon>
        <taxon>Orchidaceae</taxon>
        <taxon>Vanilloideae</taxon>
        <taxon>Vanilleae</taxon>
        <taxon>Vanilla</taxon>
    </lineage>
</organism>
<keyword evidence="2" id="KW-0677">Repeat</keyword>
<dbReference type="AlphaFoldDB" id="A0A835R4G1"/>
<keyword evidence="3 5" id="KW-0863">Zinc-finger</keyword>